<dbReference type="AlphaFoldDB" id="A0A7V6U1J8"/>
<gene>
    <name evidence="1" type="ORF">GXX48_20620</name>
</gene>
<evidence type="ECO:0000313" key="2">
    <source>
        <dbReference type="Proteomes" id="UP000551563"/>
    </source>
</evidence>
<evidence type="ECO:0000313" key="1">
    <source>
        <dbReference type="EMBL" id="HHV70013.1"/>
    </source>
</evidence>
<dbReference type="Proteomes" id="UP000551563">
    <property type="component" value="Unassembled WGS sequence"/>
</dbReference>
<proteinExistence type="predicted"/>
<organism evidence="1 2">
    <name type="scientific">Brucella intermedia</name>
    <dbReference type="NCBI Taxonomy" id="94625"/>
    <lineage>
        <taxon>Bacteria</taxon>
        <taxon>Pseudomonadati</taxon>
        <taxon>Pseudomonadota</taxon>
        <taxon>Alphaproteobacteria</taxon>
        <taxon>Hyphomicrobiales</taxon>
        <taxon>Brucellaceae</taxon>
        <taxon>Brucella/Ochrobactrum group</taxon>
        <taxon>Brucella</taxon>
    </lineage>
</organism>
<dbReference type="EMBL" id="DUMN01000588">
    <property type="protein sequence ID" value="HHV70013.1"/>
    <property type="molecule type" value="Genomic_DNA"/>
</dbReference>
<comment type="caution">
    <text evidence="1">The sequence shown here is derived from an EMBL/GenBank/DDBJ whole genome shotgun (WGS) entry which is preliminary data.</text>
</comment>
<accession>A0A7V6U1J8</accession>
<reference evidence="1 2" key="1">
    <citation type="journal article" date="2020" name="Biotechnol. Biofuels">
        <title>New insights from the biogas microbiome by comprehensive genome-resolved metagenomics of nearly 1600 species originating from multiple anaerobic digesters.</title>
        <authorList>
            <person name="Campanaro S."/>
            <person name="Treu L."/>
            <person name="Rodriguez-R L.M."/>
            <person name="Kovalovszki A."/>
            <person name="Ziels R.M."/>
            <person name="Maus I."/>
            <person name="Zhu X."/>
            <person name="Kougias P.G."/>
            <person name="Basile A."/>
            <person name="Luo G."/>
            <person name="Schluter A."/>
            <person name="Konstantinidis K.T."/>
            <person name="Angelidaki I."/>
        </authorList>
    </citation>
    <scope>NUCLEOTIDE SEQUENCE [LARGE SCALE GENOMIC DNA]</scope>
    <source>
        <strain evidence="1">AS04akNAM_66</strain>
    </source>
</reference>
<sequence length="95" mass="10864">MNSAPQPALIDPRELTPTERKLLREVATYKFYRRRNGWAIPGQGSKVSLRSVDNLSRKHLISDRSECLRLTGVGQMVLAVMQERERAKTERKAAQ</sequence>
<protein>
    <submittedName>
        <fullName evidence="1">Uncharacterized protein</fullName>
    </submittedName>
</protein>
<name>A0A7V6U1J8_9HYPH</name>